<dbReference type="EMBL" id="CM016552">
    <property type="protein sequence ID" value="TKW39989.1"/>
    <property type="molecule type" value="Genomic_DNA"/>
</dbReference>
<organism evidence="2 3">
    <name type="scientific">Setaria viridis</name>
    <name type="common">Green bristlegrass</name>
    <name type="synonym">Setaria italica subsp. viridis</name>
    <dbReference type="NCBI Taxonomy" id="4556"/>
    <lineage>
        <taxon>Eukaryota</taxon>
        <taxon>Viridiplantae</taxon>
        <taxon>Streptophyta</taxon>
        <taxon>Embryophyta</taxon>
        <taxon>Tracheophyta</taxon>
        <taxon>Spermatophyta</taxon>
        <taxon>Magnoliopsida</taxon>
        <taxon>Liliopsida</taxon>
        <taxon>Poales</taxon>
        <taxon>Poaceae</taxon>
        <taxon>PACMAD clade</taxon>
        <taxon>Panicoideae</taxon>
        <taxon>Panicodae</taxon>
        <taxon>Paniceae</taxon>
        <taxon>Cenchrinae</taxon>
        <taxon>Setaria</taxon>
    </lineage>
</organism>
<keyword evidence="1" id="KW-0732">Signal</keyword>
<proteinExistence type="predicted"/>
<reference evidence="2" key="1">
    <citation type="submission" date="2019-03" db="EMBL/GenBank/DDBJ databases">
        <title>WGS assembly of Setaria viridis.</title>
        <authorList>
            <person name="Huang P."/>
            <person name="Jenkins J."/>
            <person name="Grimwood J."/>
            <person name="Barry K."/>
            <person name="Healey A."/>
            <person name="Mamidi S."/>
            <person name="Sreedasyam A."/>
            <person name="Shu S."/>
            <person name="Feldman M."/>
            <person name="Wu J."/>
            <person name="Yu Y."/>
            <person name="Chen C."/>
            <person name="Johnson J."/>
            <person name="Rokhsar D."/>
            <person name="Baxter I."/>
            <person name="Schmutz J."/>
            <person name="Brutnell T."/>
            <person name="Kellogg E."/>
        </authorList>
    </citation>
    <scope>NUCLEOTIDE SEQUENCE [LARGE SCALE GENOMIC DNA]</scope>
</reference>
<dbReference type="Gramene" id="TKW39989">
    <property type="protein sequence ID" value="TKW39989"/>
    <property type="gene ID" value="SEVIR_1G168301v2"/>
</dbReference>
<name>A0A4U6WFJ8_SETVI</name>
<dbReference type="AlphaFoldDB" id="A0A4U6WFJ8"/>
<sequence length="63" mass="7332">MSTFRFFLWLGCLTCYEIEKVKEHKNLMLSNSCNPNFIHQRLLCVCVYNEKGPLASSSSTEIR</sequence>
<keyword evidence="3" id="KW-1185">Reference proteome</keyword>
<protein>
    <submittedName>
        <fullName evidence="2">Uncharacterized protein</fullName>
    </submittedName>
</protein>
<accession>A0A4U6WFJ8</accession>
<gene>
    <name evidence="2" type="ORF">SEVIR_1G168301v2</name>
</gene>
<evidence type="ECO:0000313" key="2">
    <source>
        <dbReference type="EMBL" id="TKW39989.1"/>
    </source>
</evidence>
<evidence type="ECO:0000313" key="3">
    <source>
        <dbReference type="Proteomes" id="UP000298652"/>
    </source>
</evidence>
<dbReference type="Proteomes" id="UP000298652">
    <property type="component" value="Chromosome 1"/>
</dbReference>
<evidence type="ECO:0000256" key="1">
    <source>
        <dbReference type="SAM" id="SignalP"/>
    </source>
</evidence>
<feature type="chain" id="PRO_5020439825" evidence="1">
    <location>
        <begin position="16"/>
        <end position="63"/>
    </location>
</feature>
<feature type="signal peptide" evidence="1">
    <location>
        <begin position="1"/>
        <end position="15"/>
    </location>
</feature>